<comment type="caution">
    <text evidence="1">The sequence shown here is derived from an EMBL/GenBank/DDBJ whole genome shotgun (WGS) entry which is preliminary data.</text>
</comment>
<dbReference type="RefSeq" id="XP_040789648.1">
    <property type="nucleotide sequence ID" value="XM_040937637.1"/>
</dbReference>
<evidence type="ECO:0000313" key="2">
    <source>
        <dbReference type="Proteomes" id="UP000800039"/>
    </source>
</evidence>
<accession>A0A9P4L9J4</accession>
<protein>
    <submittedName>
        <fullName evidence="1">Uncharacterized protein</fullName>
    </submittedName>
</protein>
<keyword evidence="2" id="KW-1185">Reference proteome</keyword>
<sequence length="154" mass="17880">MVEFRAAHVGIYKSDTSRGFSYIAVNKSGCRNGRRSQLARTFWRFDEDPHLSFPEDSDFMEILPDEPWQFEFILEKESPSHVDGLEYLELDRTYNAQIATDLLRGFSSWMFGRKKDSLNGSLEGNKRQWEINKTKIGSIKVDPRNEPVALKDVK</sequence>
<gene>
    <name evidence="1" type="ORF">K460DRAFT_413891</name>
</gene>
<dbReference type="EMBL" id="ML976615">
    <property type="protein sequence ID" value="KAF1847085.1"/>
    <property type="molecule type" value="Genomic_DNA"/>
</dbReference>
<dbReference type="AlphaFoldDB" id="A0A9P4L9J4"/>
<dbReference type="Proteomes" id="UP000800039">
    <property type="component" value="Unassembled WGS sequence"/>
</dbReference>
<organism evidence="1 2">
    <name type="scientific">Cucurbitaria berberidis CBS 394.84</name>
    <dbReference type="NCBI Taxonomy" id="1168544"/>
    <lineage>
        <taxon>Eukaryota</taxon>
        <taxon>Fungi</taxon>
        <taxon>Dikarya</taxon>
        <taxon>Ascomycota</taxon>
        <taxon>Pezizomycotina</taxon>
        <taxon>Dothideomycetes</taxon>
        <taxon>Pleosporomycetidae</taxon>
        <taxon>Pleosporales</taxon>
        <taxon>Pleosporineae</taxon>
        <taxon>Cucurbitariaceae</taxon>
        <taxon>Cucurbitaria</taxon>
    </lineage>
</organism>
<evidence type="ECO:0000313" key="1">
    <source>
        <dbReference type="EMBL" id="KAF1847085.1"/>
    </source>
</evidence>
<dbReference type="GeneID" id="63854887"/>
<name>A0A9P4L9J4_9PLEO</name>
<proteinExistence type="predicted"/>
<reference evidence="1" key="1">
    <citation type="submission" date="2020-01" db="EMBL/GenBank/DDBJ databases">
        <authorList>
            <consortium name="DOE Joint Genome Institute"/>
            <person name="Haridas S."/>
            <person name="Albert R."/>
            <person name="Binder M."/>
            <person name="Bloem J."/>
            <person name="Labutti K."/>
            <person name="Salamov A."/>
            <person name="Andreopoulos B."/>
            <person name="Baker S.E."/>
            <person name="Barry K."/>
            <person name="Bills G."/>
            <person name="Bluhm B.H."/>
            <person name="Cannon C."/>
            <person name="Castanera R."/>
            <person name="Culley D.E."/>
            <person name="Daum C."/>
            <person name="Ezra D."/>
            <person name="Gonzalez J.B."/>
            <person name="Henrissat B."/>
            <person name="Kuo A."/>
            <person name="Liang C."/>
            <person name="Lipzen A."/>
            <person name="Lutzoni F."/>
            <person name="Magnuson J."/>
            <person name="Mondo S."/>
            <person name="Nolan M."/>
            <person name="Ohm R."/>
            <person name="Pangilinan J."/>
            <person name="Park H.-J."/>
            <person name="Ramirez L."/>
            <person name="Alfaro M."/>
            <person name="Sun H."/>
            <person name="Tritt A."/>
            <person name="Yoshinaga Y."/>
            <person name="Zwiers L.-H."/>
            <person name="Turgeon B.G."/>
            <person name="Goodwin S.B."/>
            <person name="Spatafora J.W."/>
            <person name="Crous P.W."/>
            <person name="Grigoriev I.V."/>
        </authorList>
    </citation>
    <scope>NUCLEOTIDE SEQUENCE</scope>
    <source>
        <strain evidence="1">CBS 394.84</strain>
    </source>
</reference>